<keyword evidence="1" id="KW-0677">Repeat</keyword>
<evidence type="ECO:0008006" key="6">
    <source>
        <dbReference type="Google" id="ProtNLM"/>
    </source>
</evidence>
<evidence type="ECO:0000256" key="3">
    <source>
        <dbReference type="PROSITE-ProRule" id="PRU00339"/>
    </source>
</evidence>
<protein>
    <recommendedName>
        <fullName evidence="6">C-CAP/cofactor C-like domain-containing protein</fullName>
    </recommendedName>
</protein>
<gene>
    <name evidence="5" type="ORF">HTAM1171_LOCUS3849</name>
</gene>
<evidence type="ECO:0000256" key="1">
    <source>
        <dbReference type="ARBA" id="ARBA00022737"/>
    </source>
</evidence>
<dbReference type="SUPFAM" id="SSF48452">
    <property type="entry name" value="TPR-like"/>
    <property type="match status" value="1"/>
</dbReference>
<name>A0A7S2MG98_9STRA</name>
<dbReference type="PANTHER" id="PTHR22904">
    <property type="entry name" value="TPR REPEAT CONTAINING PROTEIN"/>
    <property type="match status" value="1"/>
</dbReference>
<feature type="compositionally biased region" description="Low complexity" evidence="4">
    <location>
        <begin position="1"/>
        <end position="23"/>
    </location>
</feature>
<dbReference type="PANTHER" id="PTHR22904:SF523">
    <property type="entry name" value="STRESS-INDUCED-PHOSPHOPROTEIN 1"/>
    <property type="match status" value="1"/>
</dbReference>
<evidence type="ECO:0000256" key="4">
    <source>
        <dbReference type="SAM" id="MobiDB-lite"/>
    </source>
</evidence>
<dbReference type="InterPro" id="IPR019734">
    <property type="entry name" value="TPR_rpt"/>
</dbReference>
<reference evidence="5" key="1">
    <citation type="submission" date="2021-01" db="EMBL/GenBank/DDBJ databases">
        <authorList>
            <person name="Corre E."/>
            <person name="Pelletier E."/>
            <person name="Niang G."/>
            <person name="Scheremetjew M."/>
            <person name="Finn R."/>
            <person name="Kale V."/>
            <person name="Holt S."/>
            <person name="Cochrane G."/>
            <person name="Meng A."/>
            <person name="Brown T."/>
            <person name="Cohen L."/>
        </authorList>
    </citation>
    <scope>NUCLEOTIDE SEQUENCE</scope>
    <source>
        <strain evidence="5">CCMP826</strain>
    </source>
</reference>
<evidence type="ECO:0000256" key="2">
    <source>
        <dbReference type="ARBA" id="ARBA00022803"/>
    </source>
</evidence>
<feature type="compositionally biased region" description="Basic and acidic residues" evidence="4">
    <location>
        <begin position="58"/>
        <end position="67"/>
    </location>
</feature>
<keyword evidence="2 3" id="KW-0802">TPR repeat</keyword>
<dbReference type="AlphaFoldDB" id="A0A7S2MG98"/>
<accession>A0A7S2MG98</accession>
<evidence type="ECO:0000313" key="5">
    <source>
        <dbReference type="EMBL" id="CAD9481994.1"/>
    </source>
</evidence>
<dbReference type="Gene3D" id="1.25.40.10">
    <property type="entry name" value="Tetratricopeptide repeat domain"/>
    <property type="match status" value="1"/>
</dbReference>
<feature type="region of interest" description="Disordered" evidence="4">
    <location>
        <begin position="1"/>
        <end position="36"/>
    </location>
</feature>
<feature type="region of interest" description="Disordered" evidence="4">
    <location>
        <begin position="48"/>
        <end position="79"/>
    </location>
</feature>
<dbReference type="EMBL" id="HBGV01006320">
    <property type="protein sequence ID" value="CAD9481994.1"/>
    <property type="molecule type" value="Transcribed_RNA"/>
</dbReference>
<dbReference type="Gene3D" id="2.160.20.70">
    <property type="match status" value="1"/>
</dbReference>
<dbReference type="Pfam" id="PF13181">
    <property type="entry name" value="TPR_8"/>
    <property type="match status" value="1"/>
</dbReference>
<dbReference type="InterPro" id="IPR016098">
    <property type="entry name" value="CAP/MinC_C"/>
</dbReference>
<dbReference type="SMART" id="SM00028">
    <property type="entry name" value="TPR"/>
    <property type="match status" value="3"/>
</dbReference>
<organism evidence="5">
    <name type="scientific">Helicotheca tamesis</name>
    <dbReference type="NCBI Taxonomy" id="374047"/>
    <lineage>
        <taxon>Eukaryota</taxon>
        <taxon>Sar</taxon>
        <taxon>Stramenopiles</taxon>
        <taxon>Ochrophyta</taxon>
        <taxon>Bacillariophyta</taxon>
        <taxon>Mediophyceae</taxon>
        <taxon>Lithodesmiophycidae</taxon>
        <taxon>Lithodesmiales</taxon>
        <taxon>Lithodesmiaceae</taxon>
        <taxon>Helicotheca</taxon>
    </lineage>
</organism>
<dbReference type="GO" id="GO:0051879">
    <property type="term" value="F:Hsp90 protein binding"/>
    <property type="evidence" value="ECO:0007669"/>
    <property type="project" value="TreeGrafter"/>
</dbReference>
<proteinExistence type="predicted"/>
<dbReference type="InterPro" id="IPR011990">
    <property type="entry name" value="TPR-like_helical_dom_sf"/>
</dbReference>
<dbReference type="PROSITE" id="PS50005">
    <property type="entry name" value="TPR"/>
    <property type="match status" value="1"/>
</dbReference>
<feature type="repeat" description="TPR" evidence="3">
    <location>
        <begin position="426"/>
        <end position="459"/>
    </location>
</feature>
<sequence length="483" mass="54007">MTAADTTAPSSAASTATAATTSTENESSEGIAGRTNYRKWDKITRDLVTETEEEEERESALESEKLGHTRVPYSKAEEEERVKAEAARKAKQALDAQKDREQAATAILEDILEEEEECVISPDMLGGKRVVLLRNITGPGKIVLPPVLSQLGHTAEQDNVCVRGLIKVFIENCTDVEIVSLCKIITSTIEVTRCENVQLGIGQEKISTIQADMCSDLTIKFQSAGIWGGKEDRIYHAGVSDMTVILPNHDKLKDEPIRKSMDYIKDGAQERGNATKEEYQFVTFVEQATNQLKTESLVRIKGRMLTETERRETGEIEPSQENKGMDAEELKDVINQCVTHKGEGNDAFKQGEYAQAVLFYSLAIDKSEALPSYSTADDSNSNKNKTTFTERHICYSNRAACFLKLGHHDKALNDADACLNLHPDFIKALFRKGLALHAMKRYEEARPVLAKCLTKEPKNKQIQQALQFCEIHLEKERRKRMMG</sequence>